<protein>
    <recommendedName>
        <fullName evidence="3">Reverse transcriptase domain-containing protein</fullName>
    </recommendedName>
</protein>
<evidence type="ECO:0000313" key="1">
    <source>
        <dbReference type="EMBL" id="KAF6033254.1"/>
    </source>
</evidence>
<sequence length="189" mass="21730">MAFADDVVLLAENSRNLQRLLTVYTEHLSIVKDQAIPSLAAGETYKYLGIRVGTSRRDERRELYSACTESITKWLQNISSAPLKPQQRMKILRTHLLPRLTHSLVLGDPTKTLLRNQSSLTIRLFVNLILWLGGVTKQLCVMLPSREMDGDPDRAHQEKIRYYDCLEIRQWCRGLCEEATWQFGNATLN</sequence>
<organism evidence="1 2">
    <name type="scientific">Bugula neritina</name>
    <name type="common">Brown bryozoan</name>
    <name type="synonym">Sertularia neritina</name>
    <dbReference type="NCBI Taxonomy" id="10212"/>
    <lineage>
        <taxon>Eukaryota</taxon>
        <taxon>Metazoa</taxon>
        <taxon>Spiralia</taxon>
        <taxon>Lophotrochozoa</taxon>
        <taxon>Bryozoa</taxon>
        <taxon>Gymnolaemata</taxon>
        <taxon>Cheilostomatida</taxon>
        <taxon>Flustrina</taxon>
        <taxon>Buguloidea</taxon>
        <taxon>Bugulidae</taxon>
        <taxon>Bugula</taxon>
    </lineage>
</organism>
<evidence type="ECO:0008006" key="3">
    <source>
        <dbReference type="Google" id="ProtNLM"/>
    </source>
</evidence>
<dbReference type="AlphaFoldDB" id="A0A7J7K5M8"/>
<comment type="caution">
    <text evidence="1">The sequence shown here is derived from an EMBL/GenBank/DDBJ whole genome shotgun (WGS) entry which is preliminary data.</text>
</comment>
<accession>A0A7J7K5M8</accession>
<dbReference type="OrthoDB" id="6288414at2759"/>
<proteinExistence type="predicted"/>
<reference evidence="1" key="1">
    <citation type="submission" date="2020-06" db="EMBL/GenBank/DDBJ databases">
        <title>Draft genome of Bugula neritina, a colonial animal packing powerful symbionts and potential medicines.</title>
        <authorList>
            <person name="Rayko M."/>
        </authorList>
    </citation>
    <scope>NUCLEOTIDE SEQUENCE [LARGE SCALE GENOMIC DNA]</scope>
    <source>
        <strain evidence="1">Kwan_BN1</strain>
    </source>
</reference>
<dbReference type="Proteomes" id="UP000593567">
    <property type="component" value="Unassembled WGS sequence"/>
</dbReference>
<name>A0A7J7K5M8_BUGNE</name>
<evidence type="ECO:0000313" key="2">
    <source>
        <dbReference type="Proteomes" id="UP000593567"/>
    </source>
</evidence>
<keyword evidence="2" id="KW-1185">Reference proteome</keyword>
<gene>
    <name evidence="1" type="ORF">EB796_008433</name>
</gene>
<dbReference type="EMBL" id="VXIV02001411">
    <property type="protein sequence ID" value="KAF6033254.1"/>
    <property type="molecule type" value="Genomic_DNA"/>
</dbReference>